<organism evidence="5 6">
    <name type="scientific">SAR86 cluster bacterium</name>
    <dbReference type="NCBI Taxonomy" id="2030880"/>
    <lineage>
        <taxon>Bacteria</taxon>
        <taxon>Pseudomonadati</taxon>
        <taxon>Pseudomonadota</taxon>
        <taxon>Gammaproteobacteria</taxon>
        <taxon>SAR86 cluster</taxon>
    </lineage>
</organism>
<gene>
    <name evidence="5" type="ORF">HQ497_02950</name>
</gene>
<keyword evidence="1" id="KW-0805">Transcription regulation</keyword>
<keyword evidence="3" id="KW-0804">Transcription</keyword>
<protein>
    <submittedName>
        <fullName evidence="5">Helix-turn-helix transcriptional regulator</fullName>
    </submittedName>
</protein>
<dbReference type="GO" id="GO:0003677">
    <property type="term" value="F:DNA binding"/>
    <property type="evidence" value="ECO:0007669"/>
    <property type="project" value="UniProtKB-KW"/>
</dbReference>
<dbReference type="InterPro" id="IPR036388">
    <property type="entry name" value="WH-like_DNA-bd_sf"/>
</dbReference>
<dbReference type="PROSITE" id="PS51118">
    <property type="entry name" value="HTH_HXLR"/>
    <property type="match status" value="2"/>
</dbReference>
<evidence type="ECO:0000313" key="6">
    <source>
        <dbReference type="Proteomes" id="UP000754644"/>
    </source>
</evidence>
<comment type="caution">
    <text evidence="5">The sequence shown here is derived from an EMBL/GenBank/DDBJ whole genome shotgun (WGS) entry which is preliminary data.</text>
</comment>
<proteinExistence type="predicted"/>
<dbReference type="Pfam" id="PF01638">
    <property type="entry name" value="HxlR"/>
    <property type="match status" value="2"/>
</dbReference>
<name>A0A972VVA7_9GAMM</name>
<dbReference type="SUPFAM" id="SSF46785">
    <property type="entry name" value="Winged helix' DNA-binding domain"/>
    <property type="match status" value="2"/>
</dbReference>
<dbReference type="InterPro" id="IPR036390">
    <property type="entry name" value="WH_DNA-bd_sf"/>
</dbReference>
<dbReference type="InterPro" id="IPR002577">
    <property type="entry name" value="HTH_HxlR"/>
</dbReference>
<accession>A0A972VVA7</accession>
<dbReference type="PANTHER" id="PTHR33204">
    <property type="entry name" value="TRANSCRIPTIONAL REGULATOR, MARR FAMILY"/>
    <property type="match status" value="1"/>
</dbReference>
<dbReference type="AlphaFoldDB" id="A0A972VVA7"/>
<evidence type="ECO:0000256" key="1">
    <source>
        <dbReference type="ARBA" id="ARBA00023015"/>
    </source>
</evidence>
<dbReference type="EMBL" id="JABMOJ010000108">
    <property type="protein sequence ID" value="NQV64301.1"/>
    <property type="molecule type" value="Genomic_DNA"/>
</dbReference>
<evidence type="ECO:0000313" key="5">
    <source>
        <dbReference type="EMBL" id="NQV64301.1"/>
    </source>
</evidence>
<evidence type="ECO:0000256" key="2">
    <source>
        <dbReference type="ARBA" id="ARBA00023125"/>
    </source>
</evidence>
<dbReference type="Proteomes" id="UP000754644">
    <property type="component" value="Unassembled WGS sequence"/>
</dbReference>
<evidence type="ECO:0000259" key="4">
    <source>
        <dbReference type="PROSITE" id="PS51118"/>
    </source>
</evidence>
<evidence type="ECO:0000256" key="3">
    <source>
        <dbReference type="ARBA" id="ARBA00023163"/>
    </source>
</evidence>
<feature type="domain" description="HTH hxlR-type" evidence="4">
    <location>
        <begin position="165"/>
        <end position="262"/>
    </location>
</feature>
<dbReference type="Gene3D" id="1.10.10.10">
    <property type="entry name" value="Winged helix-like DNA-binding domain superfamily/Winged helix DNA-binding domain"/>
    <property type="match status" value="2"/>
</dbReference>
<reference evidence="5" key="1">
    <citation type="submission" date="2020-05" db="EMBL/GenBank/DDBJ databases">
        <title>Sulfur intermediates as new biogeochemical hubs in an aquatic model microbial ecosystem.</title>
        <authorList>
            <person name="Vigneron A."/>
        </authorList>
    </citation>
    <scope>NUCLEOTIDE SEQUENCE</scope>
    <source>
        <strain evidence="5">Bin.250</strain>
    </source>
</reference>
<dbReference type="PANTHER" id="PTHR33204:SF18">
    <property type="entry name" value="TRANSCRIPTIONAL REGULATORY PROTEIN"/>
    <property type="match status" value="1"/>
</dbReference>
<keyword evidence="2" id="KW-0238">DNA-binding</keyword>
<sequence>MLAKLKNINAFEILGDYWTLLLVRELLYGASTWSDFSAVISIPPSTLSNRLAKLVAAGCVVKKALPKRADGTYKLTEAGKRLFYIMVVAREWQLRWDPRPGAFVSPWRHECGAPLRCKTACLACHAEILTEDIIFNEKTPFHEHGSTLNHRTSAKPGADLRSSNAEIAKASVFLGDQKALKVMSAILQGHYRFDDIQKWTRMHPATLSARLRKLQLLGLCVTRLYQESPDRLLYLPSDAGKELIALIMELMKWSSSRKKESSNQPALLHKPCGAGLETDLICSACEGHVTYENTSVNL</sequence>
<feature type="domain" description="HTH hxlR-type" evidence="4">
    <location>
        <begin position="5"/>
        <end position="101"/>
    </location>
</feature>